<evidence type="ECO:0000313" key="10">
    <source>
        <dbReference type="Proteomes" id="UP000189733"/>
    </source>
</evidence>
<accession>A0A1T4WBQ9</accession>
<feature type="binding site" evidence="4 6">
    <location>
        <position position="113"/>
    </location>
    <ligand>
        <name>substrate</name>
    </ligand>
</feature>
<organism evidence="9 10">
    <name type="scientific">Desulfobaculum bizertense DSM 18034</name>
    <dbReference type="NCBI Taxonomy" id="1121442"/>
    <lineage>
        <taxon>Bacteria</taxon>
        <taxon>Pseudomonadati</taxon>
        <taxon>Thermodesulfobacteriota</taxon>
        <taxon>Desulfovibrionia</taxon>
        <taxon>Desulfovibrionales</taxon>
        <taxon>Desulfovibrionaceae</taxon>
        <taxon>Desulfobaculum</taxon>
    </lineage>
</organism>
<dbReference type="InterPro" id="IPR001406">
    <property type="entry name" value="PsdUridine_synth_TruA"/>
</dbReference>
<dbReference type="EC" id="5.4.99.12" evidence="4"/>
<dbReference type="RefSeq" id="WP_078685255.1">
    <property type="nucleotide sequence ID" value="NZ_FUYA01000006.1"/>
</dbReference>
<evidence type="ECO:0000256" key="6">
    <source>
        <dbReference type="PIRSR" id="PIRSR001430-2"/>
    </source>
</evidence>
<dbReference type="FunFam" id="3.30.70.580:FF:000001">
    <property type="entry name" value="tRNA pseudouridine synthase A"/>
    <property type="match status" value="1"/>
</dbReference>
<dbReference type="InterPro" id="IPR020097">
    <property type="entry name" value="PsdUridine_synth_TruA_a/b_dom"/>
</dbReference>
<comment type="similarity">
    <text evidence="1 4 7">Belongs to the tRNA pseudouridine synthase TruA family.</text>
</comment>
<dbReference type="Gene3D" id="3.30.70.580">
    <property type="entry name" value="Pseudouridine synthase I, catalytic domain, N-terminal subdomain"/>
    <property type="match status" value="1"/>
</dbReference>
<keyword evidence="10" id="KW-1185">Reference proteome</keyword>
<dbReference type="NCBIfam" id="TIGR00071">
    <property type="entry name" value="hisT_truA"/>
    <property type="match status" value="1"/>
</dbReference>
<feature type="domain" description="Pseudouridine synthase I TruA alpha/beta" evidence="8">
    <location>
        <begin position="146"/>
        <end position="251"/>
    </location>
</feature>
<proteinExistence type="inferred from homology"/>
<evidence type="ECO:0000256" key="2">
    <source>
        <dbReference type="ARBA" id="ARBA00022694"/>
    </source>
</evidence>
<feature type="active site" description="Nucleophile" evidence="4 5">
    <location>
        <position position="55"/>
    </location>
</feature>
<dbReference type="PANTHER" id="PTHR11142">
    <property type="entry name" value="PSEUDOURIDYLATE SYNTHASE"/>
    <property type="match status" value="1"/>
</dbReference>
<keyword evidence="2 4" id="KW-0819">tRNA processing</keyword>
<dbReference type="InterPro" id="IPR020094">
    <property type="entry name" value="TruA/RsuA/RluB/E/F_N"/>
</dbReference>
<gene>
    <name evidence="4" type="primary">truA</name>
    <name evidence="9" type="ORF">SAMN02745702_01973</name>
</gene>
<evidence type="ECO:0000256" key="7">
    <source>
        <dbReference type="RuleBase" id="RU003792"/>
    </source>
</evidence>
<evidence type="ECO:0000259" key="8">
    <source>
        <dbReference type="Pfam" id="PF01416"/>
    </source>
</evidence>
<name>A0A1T4WBQ9_9BACT</name>
<comment type="caution">
    <text evidence="4">Lacks conserved residue(s) required for the propagation of feature annotation.</text>
</comment>
<evidence type="ECO:0000256" key="3">
    <source>
        <dbReference type="ARBA" id="ARBA00023235"/>
    </source>
</evidence>
<evidence type="ECO:0000256" key="1">
    <source>
        <dbReference type="ARBA" id="ARBA00009375"/>
    </source>
</evidence>
<dbReference type="InterPro" id="IPR020095">
    <property type="entry name" value="PsdUridine_synth_TruA_C"/>
</dbReference>
<dbReference type="STRING" id="1121442.SAMN02745702_01973"/>
<dbReference type="Pfam" id="PF01416">
    <property type="entry name" value="PseudoU_synth_1"/>
    <property type="match status" value="2"/>
</dbReference>
<dbReference type="PANTHER" id="PTHR11142:SF0">
    <property type="entry name" value="TRNA PSEUDOURIDINE SYNTHASE-LIKE 1"/>
    <property type="match status" value="1"/>
</dbReference>
<dbReference type="AlphaFoldDB" id="A0A1T4WBQ9"/>
<dbReference type="OrthoDB" id="9811823at2"/>
<dbReference type="EMBL" id="FUYA01000006">
    <property type="protein sequence ID" value="SKA74559.1"/>
    <property type="molecule type" value="Genomic_DNA"/>
</dbReference>
<evidence type="ECO:0000256" key="4">
    <source>
        <dbReference type="HAMAP-Rule" id="MF_00171"/>
    </source>
</evidence>
<dbReference type="GO" id="GO:0160147">
    <property type="term" value="F:tRNA pseudouridine(38-40) synthase activity"/>
    <property type="evidence" value="ECO:0007669"/>
    <property type="project" value="UniProtKB-EC"/>
</dbReference>
<dbReference type="Proteomes" id="UP000189733">
    <property type="component" value="Unassembled WGS sequence"/>
</dbReference>
<dbReference type="PIRSF" id="PIRSF001430">
    <property type="entry name" value="tRNA_psdUrid_synth"/>
    <property type="match status" value="1"/>
</dbReference>
<dbReference type="CDD" id="cd02570">
    <property type="entry name" value="PseudoU_synth_EcTruA"/>
    <property type="match status" value="1"/>
</dbReference>
<protein>
    <recommendedName>
        <fullName evidence="4">tRNA pseudouridine synthase A</fullName>
        <ecNumber evidence="4">5.4.99.12</ecNumber>
    </recommendedName>
    <alternativeName>
        <fullName evidence="4">tRNA pseudouridine(38-40) synthase</fullName>
    </alternativeName>
    <alternativeName>
        <fullName evidence="4">tRNA pseudouridylate synthase I</fullName>
    </alternativeName>
    <alternativeName>
        <fullName evidence="4">tRNA-uridine isomerase I</fullName>
    </alternativeName>
</protein>
<reference evidence="9 10" key="1">
    <citation type="submission" date="2017-02" db="EMBL/GenBank/DDBJ databases">
        <authorList>
            <person name="Peterson S.W."/>
        </authorList>
    </citation>
    <scope>NUCLEOTIDE SEQUENCE [LARGE SCALE GENOMIC DNA]</scope>
    <source>
        <strain evidence="9 10">DSM 18034</strain>
    </source>
</reference>
<evidence type="ECO:0000313" key="9">
    <source>
        <dbReference type="EMBL" id="SKA74559.1"/>
    </source>
</evidence>
<dbReference type="InterPro" id="IPR020103">
    <property type="entry name" value="PsdUridine_synth_cat_dom_sf"/>
</dbReference>
<evidence type="ECO:0000256" key="5">
    <source>
        <dbReference type="PIRSR" id="PIRSR001430-1"/>
    </source>
</evidence>
<feature type="domain" description="Pseudouridine synthase I TruA alpha/beta" evidence="8">
    <location>
        <begin position="9"/>
        <end position="107"/>
    </location>
</feature>
<keyword evidence="3 4" id="KW-0413">Isomerase</keyword>
<sequence length="256" mass="28304">MKRLQLTLAYDGTAYCGWQIQAGRSDQPTIQGELEKVLARLCGETVRAHGSGRTDAGVHALEQVVHVDIPDSKTQITFRRALNALLPDDIACISARIVPDAFHSRYSALSKTYAYTLWLENAFLLPQRRAFVWKTGPLNMQAMQAAAAFFCGEHDFCSFQNVGTPVKSTVRNLTALRFDPGQTAHECVVRLSANGFLKQQVRNMLGLLVAIGRGQYEPEVVERALAAQDRRAIAYQTAPAQGLCLEHVEYPALDTL</sequence>
<dbReference type="GO" id="GO:0003723">
    <property type="term" value="F:RNA binding"/>
    <property type="evidence" value="ECO:0007669"/>
    <property type="project" value="InterPro"/>
</dbReference>
<dbReference type="GO" id="GO:0031119">
    <property type="term" value="P:tRNA pseudouridine synthesis"/>
    <property type="evidence" value="ECO:0007669"/>
    <property type="project" value="UniProtKB-UniRule"/>
</dbReference>
<dbReference type="HAMAP" id="MF_00171">
    <property type="entry name" value="TruA"/>
    <property type="match status" value="1"/>
</dbReference>
<dbReference type="SUPFAM" id="SSF55120">
    <property type="entry name" value="Pseudouridine synthase"/>
    <property type="match status" value="1"/>
</dbReference>
<comment type="subunit">
    <text evidence="4">Homodimer.</text>
</comment>
<dbReference type="Gene3D" id="3.30.70.660">
    <property type="entry name" value="Pseudouridine synthase I, catalytic domain, C-terminal subdomain"/>
    <property type="match status" value="1"/>
</dbReference>
<comment type="catalytic activity">
    <reaction evidence="4 7">
        <text>uridine(38/39/40) in tRNA = pseudouridine(38/39/40) in tRNA</text>
        <dbReference type="Rhea" id="RHEA:22376"/>
        <dbReference type="Rhea" id="RHEA-COMP:10085"/>
        <dbReference type="Rhea" id="RHEA-COMP:10087"/>
        <dbReference type="ChEBI" id="CHEBI:65314"/>
        <dbReference type="ChEBI" id="CHEBI:65315"/>
        <dbReference type="EC" id="5.4.99.12"/>
    </reaction>
</comment>
<comment type="function">
    <text evidence="4">Formation of pseudouridine at positions 38, 39 and 40 in the anticodon stem and loop of transfer RNAs.</text>
</comment>